<feature type="region of interest" description="Disordered" evidence="2">
    <location>
        <begin position="2498"/>
        <end position="2523"/>
    </location>
</feature>
<dbReference type="PANTHER" id="PTHR32085">
    <property type="entry name" value="PROTEIN CSF1"/>
    <property type="match status" value="1"/>
</dbReference>
<dbReference type="STRING" id="100787.A0A0G4L812"/>
<feature type="compositionally biased region" description="Polar residues" evidence="2">
    <location>
        <begin position="2504"/>
        <end position="2517"/>
    </location>
</feature>
<feature type="region of interest" description="Disordered" evidence="2">
    <location>
        <begin position="555"/>
        <end position="588"/>
    </location>
</feature>
<dbReference type="InterPro" id="IPR035979">
    <property type="entry name" value="RBD_domain_sf"/>
</dbReference>
<reference evidence="5 6" key="1">
    <citation type="submission" date="2015-05" db="EMBL/GenBank/DDBJ databases">
        <authorList>
            <person name="Wang D.B."/>
            <person name="Wang M."/>
        </authorList>
    </citation>
    <scope>NUCLEOTIDE SEQUENCE [LARGE SCALE GENOMIC DNA]</scope>
    <source>
        <strain evidence="5">VL1</strain>
    </source>
</reference>
<keyword evidence="6" id="KW-1185">Reference proteome</keyword>
<feature type="domain" description="RRM" evidence="4">
    <location>
        <begin position="3012"/>
        <end position="3084"/>
    </location>
</feature>
<accession>A0A0G4L812</accession>
<evidence type="ECO:0000256" key="3">
    <source>
        <dbReference type="SAM" id="Phobius"/>
    </source>
</evidence>
<feature type="compositionally biased region" description="Polar residues" evidence="2">
    <location>
        <begin position="246"/>
        <end position="257"/>
    </location>
</feature>
<feature type="compositionally biased region" description="Basic residues" evidence="2">
    <location>
        <begin position="571"/>
        <end position="582"/>
    </location>
</feature>
<feature type="compositionally biased region" description="Basic residues" evidence="2">
    <location>
        <begin position="2980"/>
        <end position="2991"/>
    </location>
</feature>
<dbReference type="Pfam" id="PF01480">
    <property type="entry name" value="PWI"/>
    <property type="match status" value="1"/>
</dbReference>
<dbReference type="CDD" id="cd12257">
    <property type="entry name" value="RRM1_RBM26_like"/>
    <property type="match status" value="1"/>
</dbReference>
<evidence type="ECO:0000256" key="2">
    <source>
        <dbReference type="SAM" id="MobiDB-lite"/>
    </source>
</evidence>
<feature type="compositionally biased region" description="Low complexity" evidence="2">
    <location>
        <begin position="236"/>
        <end position="245"/>
    </location>
</feature>
<feature type="compositionally biased region" description="Low complexity" evidence="2">
    <location>
        <begin position="178"/>
        <end position="188"/>
    </location>
</feature>
<feature type="region of interest" description="Disordered" evidence="2">
    <location>
        <begin position="3344"/>
        <end position="3394"/>
    </location>
</feature>
<feature type="compositionally biased region" description="Basic and acidic residues" evidence="2">
    <location>
        <begin position="3350"/>
        <end position="3380"/>
    </location>
</feature>
<dbReference type="PANTHER" id="PTHR32085:SF3">
    <property type="entry name" value="PROTEIN CSF1"/>
    <property type="match status" value="1"/>
</dbReference>
<proteinExistence type="predicted"/>
<evidence type="ECO:0000313" key="5">
    <source>
        <dbReference type="EMBL" id="CRK17810.1"/>
    </source>
</evidence>
<dbReference type="GO" id="GO:0003723">
    <property type="term" value="F:RNA binding"/>
    <property type="evidence" value="ECO:0007669"/>
    <property type="project" value="UniProtKB-UniRule"/>
</dbReference>
<gene>
    <name evidence="5" type="ORF">BN1708_003086</name>
</gene>
<dbReference type="Gene3D" id="3.30.70.330">
    <property type="match status" value="1"/>
</dbReference>
<dbReference type="InterPro" id="IPR002483">
    <property type="entry name" value="PWI_dom"/>
</dbReference>
<feature type="region of interest" description="Disordered" evidence="2">
    <location>
        <begin position="1371"/>
        <end position="1393"/>
    </location>
</feature>
<name>A0A0G4L812_VERLO</name>
<dbReference type="EMBL" id="CVQH01008890">
    <property type="protein sequence ID" value="CRK17810.1"/>
    <property type="molecule type" value="Genomic_DNA"/>
</dbReference>
<dbReference type="Proteomes" id="UP000044602">
    <property type="component" value="Unassembled WGS sequence"/>
</dbReference>
<dbReference type="InterPro" id="IPR056779">
    <property type="entry name" value="Csf1_C"/>
</dbReference>
<organism evidence="5 6">
    <name type="scientific">Verticillium longisporum</name>
    <name type="common">Verticillium dahliae var. longisporum</name>
    <dbReference type="NCBI Taxonomy" id="100787"/>
    <lineage>
        <taxon>Eukaryota</taxon>
        <taxon>Fungi</taxon>
        <taxon>Dikarya</taxon>
        <taxon>Ascomycota</taxon>
        <taxon>Pezizomycotina</taxon>
        <taxon>Sordariomycetes</taxon>
        <taxon>Hypocreomycetidae</taxon>
        <taxon>Glomerellales</taxon>
        <taxon>Plectosphaerellaceae</taxon>
        <taxon>Verticillium</taxon>
    </lineage>
</organism>
<feature type="region of interest" description="Disordered" evidence="2">
    <location>
        <begin position="2974"/>
        <end position="3006"/>
    </location>
</feature>
<feature type="compositionally biased region" description="Acidic residues" evidence="2">
    <location>
        <begin position="3381"/>
        <end position="3394"/>
    </location>
</feature>
<evidence type="ECO:0000259" key="4">
    <source>
        <dbReference type="PROSITE" id="PS50102"/>
    </source>
</evidence>
<dbReference type="InterPro" id="IPR012677">
    <property type="entry name" value="Nucleotide-bd_a/b_plait_sf"/>
</dbReference>
<keyword evidence="3" id="KW-1133">Transmembrane helix</keyword>
<keyword evidence="3" id="KW-0812">Transmembrane</keyword>
<feature type="compositionally biased region" description="Basic and acidic residues" evidence="2">
    <location>
        <begin position="555"/>
        <end position="570"/>
    </location>
</feature>
<dbReference type="SUPFAM" id="SSF54928">
    <property type="entry name" value="RNA-binding domain, RBD"/>
    <property type="match status" value="1"/>
</dbReference>
<feature type="region of interest" description="Disordered" evidence="2">
    <location>
        <begin position="3124"/>
        <end position="3145"/>
    </location>
</feature>
<feature type="transmembrane region" description="Helical" evidence="3">
    <location>
        <begin position="20"/>
        <end position="43"/>
    </location>
</feature>
<keyword evidence="3" id="KW-0472">Membrane</keyword>
<feature type="compositionally biased region" description="Polar residues" evidence="2">
    <location>
        <begin position="2829"/>
        <end position="2846"/>
    </location>
</feature>
<dbReference type="GO" id="GO:0016020">
    <property type="term" value="C:membrane"/>
    <property type="evidence" value="ECO:0007669"/>
    <property type="project" value="InterPro"/>
</dbReference>
<sequence>MADADSPNDFNRIPETLPRFNGAFLGFIILASVLAIFFLLYFNRVFSWFISKGIRAWSWHKHRIHIDIQALQISLLGGRIFFTGLKYHGNNEAFHIQHGYITWRYWLRRVRDVDIKDSKRDDHQLGSESPKKRENKKELPCRITVTVAGLEWFVYNRTPVYDGILAGLTGNKPEDAVTTGTSSEETTGNLRNRGSKLSEKLGDESQPAPVSNHGARDTSSTPGAPDSPEWNRPQQRSSAGRSSSSDLYTGSRTSAESQPDLPAMLQLFPIYVTCQKAALVVGNENTKAILVVKANSLTGEVNASATTGPDPYRQVFKMRFDRPVIEMKDNEDYKEDQVVRASKGKQEPQGSHRCIKAGFLLRHKRRTLGRLRNLVPYWRKSVESFFIDSGATAGTTATHVPSSGQWQGLARYLDDDDRDSKTRWSNVEYAAATTLIDSPEATLTVYWDSPARITDEPASRRMNKGNAISNINGATSPEWGINLSLKGGTANYGPWADRRRADLQRVFLPGLSKDATPAKPLPTGAFRVSTQFKLYVELEEELTLRIPTRETSKNWRWKGKEPSTKDDRPHQTRKQRAKAKKNSKGDAAPLRPAGWLDFKIAANATISYSMDSFAGTHGYKMGLDLDLPGTELSSSVNHELLWRSGAQRVRCDLSTPLSWNALRSWHFNVSANDMELFLLRDHVFLLIDLVDDWASGPPAEYLVFIPFRYNMNIDLRNFKLYLNVNDGNIINKPTDLDDNAYLVLSTPVLASQVCIPIDKYRPSKNTIPFDIQAESFSLALHVPPWNTQASFLTSKEVGQGENLTVNGGYTYNATTSPANTDTLTLNVSGQSPTATIHGFIIRYALKLKDNYFGDDVHFKTLDEYQEALQLRERDLEAEAALRPPPKKSNDLDVILHVRVDDTRLLIPANLWSTKRNIQVETASITADLRFTNYYMDLELAVSPLNLSLGTSDSGMETPISATTTDFLAALMRGGQVFGFEFDDDENALIPYSSIVILDLGDLEADGDATTFGLDDVDTDVLSDDNAYSSTIIELPSGITACLNPVSVRYVSGLIAALQPTDPEDILDSLQMNAVTNLVDEQKQAKVKGHIKDVLLKIPRASIRFLNAENDDTEAAKNACDQYDVTFSQLALTSRSASKTAQSLDKGRSTAAQTKTSIMLRLGSAEASVAERSPGLAEDQVAVMAEVDRVVLSVGSKDVTYIDGEIDAIRSTVRLRQIYVWLPATVRDRLLYNSLSSTITVPPHAREQVISSFQRWRGWDLDNIAGSQLIASVFGGAPDPGNTTPPMVPLLVAFRLREVQLILDPGPKQNRLFVSELTARLEKKPNDTARKTTETEDMAVLNINCNDAAINLNWELCELADVLLRLYNGSRRRDSPAGQTSTEAAPDRTSDLQARQPMHVVMALSRGLHHRSQLLGMFQLRNPSVFISHELQELDDVSCHTIKSTASSQSLTLVVRQDPIVLLEVVDVLVKDELAQLYQLKEQLPSSPPTHSDDHSIAERMSSFRVNVAMFLDEYDISVPLLQSLTYNLSGVVSRAAIAANFGKELIFDFDIKENQHDFRVNVNNQPRSISLLRIPPTNGRIKSRMGPTEHSVTVFASVELIQLDASAVYSLLGALNRPQISNTLNEAQEQIKSIQEHATDIFGREKLVKEPQVSSPPTQEQELVYTVHATLAGLEIFGNTPLKSGEHDLAYLCFSLDRVHLEVANRHDAHRPILAQPELHVNLRSIMFDIQKGSEGAMRSCGSITFGALISASTRHTDAGEEERSFNFKSDGLDIQLSPETISTVMEILGYMGGKIKDLDTSRELEYLRRIRQPKPRIALNDEEQAEPPDLIDSFLSSLVYQFEIQDTQISWFVGDAVEMPSLDKEDLILSIKLISFGTRQANSARLTIEDFQLQMVPPGQDPRMRSRHSALLPEVVFNIAYVSTPTARRLACQAVGKSLDLRLTSGFIIPVANLKDSITLSISKVQKASEDWIMSTNHAKPDEEKRGAPRIETPTLRPAGILGKKGFESLLVDADFAGAVVHVSGKKAAGGNRTSRILRQSAAGGKYGQFNPDESGSSTVLRSPGVACKIEYRDNDQEDPALYGEIKVDASSNTLYPSVVPLIMEIMSSVKEVVGDDTRPSAQTSLPQLKAEVSNEDNILTADPNAVLGRLKLNLGLRICRQEFSLSCQPIARVAATACFDDIYFTANTVRSVEQGNFFAISGAFTNLTVSVQHVYSRESTASFEVESIVLSFMNSKHVSGTSGVSAILKVSPMNMSINAKQLQDFLLFREIWYPKELRQGSAAPVAKLTTETSQGHLVQRYQQVAATAAFPWTATISITSLDVSVDLGQAIGKSAFKINNFWVSSKKTSDWEQNLCLGIDKVGIDCTGRLSGFVELQNFKLRTSIQWPEREAALNETPMIQASIGFSQFRVKAAFDYQAFLVADITSLEFLMYNVRRSLEGSGDRLVAIFDGDAVQIFGTTNSAAQGLSLYQAVQKLIQERRANFETSLKEIEKFMRRRSRGNSSPAISSPQTSAPPKLPVDDTLAKSPISLDTDVVVTLKALNLGIFPNTFSDHQVFKIEALDAHARFAASMEQRRIHSILDLTLGQLRIGLAGVRNSEAPKTLSEITVEDVVARATGSRGGTILKVPKLEAIMQTWQRPDGNRIEYTFKSAFGGKVEVGWNYSRISYIRGMWAKHAKSLEQTWGKELPLPLAAIKVTGVPEAADSEDGGQAMGGPSPSSLSAQQQQQQQKITAEVNVGLRAWIMKKLPEVSDSETEIFADYLLALLASGYEDDEEELRTLCEQELPQFLNDGATPRFINDLFRVIETKDWTGSRPAPKGPAHSALPTSSQPPTGPSLPQNGSLAHANGRQANRKRSFNDVEEPDFPVAPPRGPSNGRHIKQPRRSGGLPPRPSWPLPIFHPDQNGAAPAYGTAPQMPAQFPQPVRSGYIPSGPMGYPLGHFEPSPNDLAAAMLTQNMQQMQQLWDMVTANKDKSSHGRGRAAKRGGGRRASDRAPFSAGGNVTDRTKSTIVVESIPEQHLNEDAVRDAFSEFGTIVDVTLQLYHRLAVVKYDAWHAANAAYRSTKAFFDNRFVKVFWYDEDAAEQGNGASKASGIDNAPEEPEFDLDAFIKKQDEAQKVYEEKRQRQQELEKQRQDLTERQRDLFERQREIRRKLQEKLGQASGGEDGADGSSNNEVLRAQLAALEEEAKYLGLDPDPDDVGTYGGFRGGYRGRGRGRGRGAHRGRGGHGVDRAAVYAAFEQYTLDNRTRVIEVSGVDFSDSEKDEALRQHLFGIGEFNDIQITPLTAQITFKSRKTAERFLHAAKLAPIPNVGSVEVAWVENGPAAVGPAAAVISTVPSASATDPVEKNEPNVAVERRASAEAQPDVKREPKTEVDMDYELYEDGEWVD</sequence>
<evidence type="ECO:0000256" key="1">
    <source>
        <dbReference type="PROSITE-ProRule" id="PRU00176"/>
    </source>
</evidence>
<dbReference type="Pfam" id="PF21678">
    <property type="entry name" value="Csf1_N"/>
    <property type="match status" value="1"/>
</dbReference>
<dbReference type="InterPro" id="IPR048636">
    <property type="entry name" value="Csf1_N"/>
</dbReference>
<evidence type="ECO:0000313" key="6">
    <source>
        <dbReference type="Proteomes" id="UP000044602"/>
    </source>
</evidence>
<protein>
    <recommendedName>
        <fullName evidence="4">RRM domain-containing protein</fullName>
    </recommendedName>
</protein>
<dbReference type="InterPro" id="IPR029636">
    <property type="entry name" value="Csf1"/>
</dbReference>
<feature type="region of interest" description="Disordered" evidence="2">
    <location>
        <begin position="169"/>
        <end position="257"/>
    </location>
</feature>
<dbReference type="InterPro" id="IPR000504">
    <property type="entry name" value="RRM_dom"/>
</dbReference>
<dbReference type="Pfam" id="PF25038">
    <property type="entry name" value="Csf1_C"/>
    <property type="match status" value="1"/>
</dbReference>
<dbReference type="GO" id="GO:0006113">
    <property type="term" value="P:fermentation"/>
    <property type="evidence" value="ECO:0007669"/>
    <property type="project" value="InterPro"/>
</dbReference>
<keyword evidence="1" id="KW-0694">RNA-binding</keyword>
<feature type="region of interest" description="Disordered" evidence="2">
    <location>
        <begin position="2815"/>
        <end position="2898"/>
    </location>
</feature>
<feature type="region of interest" description="Disordered" evidence="2">
    <location>
        <begin position="2706"/>
        <end position="2733"/>
    </location>
</feature>
<dbReference type="PROSITE" id="PS50102">
    <property type="entry name" value="RRM"/>
    <property type="match status" value="1"/>
</dbReference>